<dbReference type="EMBL" id="ML737573">
    <property type="protein sequence ID" value="KAE8369462.1"/>
    <property type="molecule type" value="Genomic_DNA"/>
</dbReference>
<sequence>MHGGFHTALGLLDPVLWFTSAADAISGHIRGWHNLCGAVWWEPWNSVFAGHKGLQQACSSPSPSSLALDSSNLSIGSTFTSD</sequence>
<organism evidence="2 3">
    <name type="scientific">Aspergillus caelatus</name>
    <dbReference type="NCBI Taxonomy" id="61420"/>
    <lineage>
        <taxon>Eukaryota</taxon>
        <taxon>Fungi</taxon>
        <taxon>Dikarya</taxon>
        <taxon>Ascomycota</taxon>
        <taxon>Pezizomycotina</taxon>
        <taxon>Eurotiomycetes</taxon>
        <taxon>Eurotiomycetidae</taxon>
        <taxon>Eurotiales</taxon>
        <taxon>Aspergillaceae</taxon>
        <taxon>Aspergillus</taxon>
        <taxon>Aspergillus subgen. Circumdati</taxon>
    </lineage>
</organism>
<feature type="signal peptide" evidence="1">
    <location>
        <begin position="1"/>
        <end position="24"/>
    </location>
</feature>
<protein>
    <submittedName>
        <fullName evidence="2">Uncharacterized protein</fullName>
    </submittedName>
</protein>
<keyword evidence="1" id="KW-0732">Signal</keyword>
<accession>A0A5N7AHX1</accession>
<evidence type="ECO:0000313" key="3">
    <source>
        <dbReference type="Proteomes" id="UP000326268"/>
    </source>
</evidence>
<keyword evidence="3" id="KW-1185">Reference proteome</keyword>
<dbReference type="Proteomes" id="UP000326268">
    <property type="component" value="Unassembled WGS sequence"/>
</dbReference>
<evidence type="ECO:0000313" key="2">
    <source>
        <dbReference type="EMBL" id="KAE8369462.1"/>
    </source>
</evidence>
<feature type="chain" id="PRO_5024992012" evidence="1">
    <location>
        <begin position="25"/>
        <end position="82"/>
    </location>
</feature>
<evidence type="ECO:0000256" key="1">
    <source>
        <dbReference type="SAM" id="SignalP"/>
    </source>
</evidence>
<dbReference type="RefSeq" id="XP_031932543.1">
    <property type="nucleotide sequence ID" value="XM_032065170.1"/>
</dbReference>
<reference evidence="2 3" key="1">
    <citation type="submission" date="2019-04" db="EMBL/GenBank/DDBJ databases">
        <title>Friends and foes A comparative genomics studyof 23 Aspergillus species from section Flavi.</title>
        <authorList>
            <consortium name="DOE Joint Genome Institute"/>
            <person name="Kjaerbolling I."/>
            <person name="Vesth T."/>
            <person name="Frisvad J.C."/>
            <person name="Nybo J.L."/>
            <person name="Theobald S."/>
            <person name="Kildgaard S."/>
            <person name="Isbrandt T."/>
            <person name="Kuo A."/>
            <person name="Sato A."/>
            <person name="Lyhne E.K."/>
            <person name="Kogle M.E."/>
            <person name="Wiebenga A."/>
            <person name="Kun R.S."/>
            <person name="Lubbers R.J."/>
            <person name="Makela M.R."/>
            <person name="Barry K."/>
            <person name="Chovatia M."/>
            <person name="Clum A."/>
            <person name="Daum C."/>
            <person name="Haridas S."/>
            <person name="He G."/>
            <person name="LaButti K."/>
            <person name="Lipzen A."/>
            <person name="Mondo S."/>
            <person name="Riley R."/>
            <person name="Salamov A."/>
            <person name="Simmons B.A."/>
            <person name="Magnuson J.K."/>
            <person name="Henrissat B."/>
            <person name="Mortensen U.H."/>
            <person name="Larsen T.O."/>
            <person name="Devries R.P."/>
            <person name="Grigoriev I.V."/>
            <person name="Machida M."/>
            <person name="Baker S.E."/>
            <person name="Andersen M.R."/>
        </authorList>
    </citation>
    <scope>NUCLEOTIDE SEQUENCE [LARGE SCALE GENOMIC DNA]</scope>
    <source>
        <strain evidence="2 3">CBS 763.97</strain>
    </source>
</reference>
<proteinExistence type="predicted"/>
<gene>
    <name evidence="2" type="ORF">BDV27DRAFT_120670</name>
</gene>
<name>A0A5N7AHX1_9EURO</name>
<dbReference type="GeneID" id="43649616"/>
<dbReference type="AlphaFoldDB" id="A0A5N7AHX1"/>